<evidence type="ECO:0000256" key="3">
    <source>
        <dbReference type="ARBA" id="ARBA00022525"/>
    </source>
</evidence>
<feature type="signal peptide" evidence="5">
    <location>
        <begin position="1"/>
        <end position="19"/>
    </location>
</feature>
<organism evidence="6">
    <name type="scientific">Anoplophora chinensis</name>
    <name type="common">Citrus longhorn beetle</name>
    <dbReference type="NCBI Taxonomy" id="217632"/>
    <lineage>
        <taxon>Eukaryota</taxon>
        <taxon>Metazoa</taxon>
        <taxon>Ecdysozoa</taxon>
        <taxon>Arthropoda</taxon>
        <taxon>Hexapoda</taxon>
        <taxon>Insecta</taxon>
        <taxon>Pterygota</taxon>
        <taxon>Neoptera</taxon>
        <taxon>Endopterygota</taxon>
        <taxon>Coleoptera</taxon>
        <taxon>Polyphaga</taxon>
        <taxon>Cucujiformia</taxon>
        <taxon>Chrysomeloidea</taxon>
        <taxon>Cerambycidae</taxon>
        <taxon>Lamiinae</taxon>
        <taxon>Lamiini</taxon>
        <taxon>Anoplophora</taxon>
    </lineage>
</organism>
<evidence type="ECO:0000256" key="5">
    <source>
        <dbReference type="SAM" id="SignalP"/>
    </source>
</evidence>
<dbReference type="GO" id="GO:0005549">
    <property type="term" value="F:odorant binding"/>
    <property type="evidence" value="ECO:0007669"/>
    <property type="project" value="InterPro"/>
</dbReference>
<dbReference type="InterPro" id="IPR006170">
    <property type="entry name" value="PBP/GOBP"/>
</dbReference>
<dbReference type="PANTHER" id="PTHR11857:SF43">
    <property type="entry name" value="GEO07291P1-RELATED"/>
    <property type="match status" value="1"/>
</dbReference>
<evidence type="ECO:0000256" key="2">
    <source>
        <dbReference type="ARBA" id="ARBA00008098"/>
    </source>
</evidence>
<feature type="chain" id="PRO_5014183056" evidence="5">
    <location>
        <begin position="20"/>
        <end position="132"/>
    </location>
</feature>
<proteinExistence type="evidence at transcript level"/>
<dbReference type="SUPFAM" id="SSF47565">
    <property type="entry name" value="Insect pheromone/odorant-binding proteins"/>
    <property type="match status" value="1"/>
</dbReference>
<dbReference type="CDD" id="cd23992">
    <property type="entry name" value="PBP_GOBP"/>
    <property type="match status" value="1"/>
</dbReference>
<dbReference type="SMART" id="SM00708">
    <property type="entry name" value="PhBP"/>
    <property type="match status" value="1"/>
</dbReference>
<dbReference type="EMBL" id="MF975403">
    <property type="protein sequence ID" value="AUF72979.1"/>
    <property type="molecule type" value="mRNA"/>
</dbReference>
<dbReference type="AlphaFoldDB" id="A0A2H4ZB46"/>
<keyword evidence="3" id="KW-0964">Secreted</keyword>
<dbReference type="GO" id="GO:0007608">
    <property type="term" value="P:sensory perception of smell"/>
    <property type="evidence" value="ECO:0007669"/>
    <property type="project" value="TreeGrafter"/>
</dbReference>
<name>A0A2H4ZB46_ANOCN</name>
<dbReference type="GO" id="GO:0005615">
    <property type="term" value="C:extracellular space"/>
    <property type="evidence" value="ECO:0007669"/>
    <property type="project" value="TreeGrafter"/>
</dbReference>
<reference evidence="6" key="1">
    <citation type="journal article" date="2017" name="Sci. Rep.">
        <title>Antennal transcriptome analysis and expression profiles of olfactory genes in Anoplophora chinensis.</title>
        <authorList>
            <person name="Wang J."/>
            <person name="Hu P."/>
            <person name="Gao P."/>
            <person name="Tao J."/>
            <person name="Luo Y."/>
        </authorList>
    </citation>
    <scope>NUCLEOTIDE SEQUENCE</scope>
</reference>
<evidence type="ECO:0000256" key="4">
    <source>
        <dbReference type="ARBA" id="ARBA00022729"/>
    </source>
</evidence>
<protein>
    <submittedName>
        <fullName evidence="6">Odorant-binding protein</fullName>
    </submittedName>
</protein>
<comment type="subcellular location">
    <subcellularLocation>
        <location evidence="1">Secreted</location>
    </subcellularLocation>
</comment>
<sequence length="132" mass="14511">MMSVKAVFVLTSVLAVVWAQELTTTQMQAIMNHHKECKAETNIDDGLASGVLAGNFPDDPVLKQHLFCMSKRLGIQNDSGEIQKDAVKEKIGKFITDEAKIEELTNSCSVEKSSPEDTALELTKCIYQGTHP</sequence>
<dbReference type="InterPro" id="IPR036728">
    <property type="entry name" value="PBP_GOBP_sf"/>
</dbReference>
<evidence type="ECO:0000313" key="6">
    <source>
        <dbReference type="EMBL" id="AUF72979.1"/>
    </source>
</evidence>
<dbReference type="PANTHER" id="PTHR11857">
    <property type="entry name" value="ODORANT BINDING PROTEIN-RELATED"/>
    <property type="match status" value="1"/>
</dbReference>
<accession>A0A2H4ZB46</accession>
<comment type="similarity">
    <text evidence="2">Belongs to the PBP/GOBP family.</text>
</comment>
<keyword evidence="4 5" id="KW-0732">Signal</keyword>
<evidence type="ECO:0000256" key="1">
    <source>
        <dbReference type="ARBA" id="ARBA00004613"/>
    </source>
</evidence>
<dbReference type="Gene3D" id="1.10.238.20">
    <property type="entry name" value="Pheromone/general odorant binding protein domain"/>
    <property type="match status" value="1"/>
</dbReference>
<dbReference type="Pfam" id="PF01395">
    <property type="entry name" value="PBP_GOBP"/>
    <property type="match status" value="1"/>
</dbReference>